<proteinExistence type="predicted"/>
<feature type="region of interest" description="Disordered" evidence="1">
    <location>
        <begin position="1"/>
        <end position="42"/>
    </location>
</feature>
<organism evidence="3 4">
    <name type="scientific">Chelonia mydas</name>
    <name type="common">Green sea-turtle</name>
    <name type="synonym">Chelonia agassizi</name>
    <dbReference type="NCBI Taxonomy" id="8469"/>
    <lineage>
        <taxon>Eukaryota</taxon>
        <taxon>Metazoa</taxon>
        <taxon>Chordata</taxon>
        <taxon>Craniata</taxon>
        <taxon>Vertebrata</taxon>
        <taxon>Euteleostomi</taxon>
        <taxon>Archelosauria</taxon>
        <taxon>Testudinata</taxon>
        <taxon>Testudines</taxon>
        <taxon>Cryptodira</taxon>
        <taxon>Durocryptodira</taxon>
        <taxon>Americhelydia</taxon>
        <taxon>Chelonioidea</taxon>
        <taxon>Cheloniidae</taxon>
        <taxon>Chelonia</taxon>
    </lineage>
</organism>
<gene>
    <name evidence="3" type="ORF">UY3_11614</name>
</gene>
<evidence type="ECO:0000256" key="2">
    <source>
        <dbReference type="SAM" id="Phobius"/>
    </source>
</evidence>
<keyword evidence="4" id="KW-1185">Reference proteome</keyword>
<evidence type="ECO:0000256" key="1">
    <source>
        <dbReference type="SAM" id="MobiDB-lite"/>
    </source>
</evidence>
<evidence type="ECO:0008006" key="5">
    <source>
        <dbReference type="Google" id="ProtNLM"/>
    </source>
</evidence>
<dbReference type="Proteomes" id="UP000031443">
    <property type="component" value="Unassembled WGS sequence"/>
</dbReference>
<protein>
    <recommendedName>
        <fullName evidence="5">Transmembrane protein</fullName>
    </recommendedName>
</protein>
<keyword evidence="2" id="KW-1133">Transmembrane helix</keyword>
<name>M7B6V2_CHEMY</name>
<dbReference type="AlphaFoldDB" id="M7B6V2"/>
<dbReference type="EMBL" id="KB546240">
    <property type="protein sequence ID" value="EMP31255.1"/>
    <property type="molecule type" value="Genomic_DNA"/>
</dbReference>
<feature type="transmembrane region" description="Helical" evidence="2">
    <location>
        <begin position="121"/>
        <end position="149"/>
    </location>
</feature>
<feature type="compositionally biased region" description="Basic and acidic residues" evidence="1">
    <location>
        <begin position="30"/>
        <end position="40"/>
    </location>
</feature>
<evidence type="ECO:0000313" key="4">
    <source>
        <dbReference type="Proteomes" id="UP000031443"/>
    </source>
</evidence>
<sequence length="159" mass="16755">MGKGSIELDANAPPAALSPRRTQASACCPRAHEPGLDPRQLRAPKQTNGLLASSPVSCPTGFHLSLASLLPPYLGLAKSILLLDASEAEENPRAGSGEAGPAAGPCAEGRQPMGLFRESEAVLDAVVCLAVLYFLYRGALFFFYLLLILPPILLFEEPA</sequence>
<keyword evidence="2" id="KW-0472">Membrane</keyword>
<keyword evidence="2" id="KW-0812">Transmembrane</keyword>
<evidence type="ECO:0000313" key="3">
    <source>
        <dbReference type="EMBL" id="EMP31255.1"/>
    </source>
</evidence>
<reference evidence="4" key="1">
    <citation type="journal article" date="2013" name="Nat. Genet.">
        <title>The draft genomes of soft-shell turtle and green sea turtle yield insights into the development and evolution of the turtle-specific body plan.</title>
        <authorList>
            <person name="Wang Z."/>
            <person name="Pascual-Anaya J."/>
            <person name="Zadissa A."/>
            <person name="Li W."/>
            <person name="Niimura Y."/>
            <person name="Huang Z."/>
            <person name="Li C."/>
            <person name="White S."/>
            <person name="Xiong Z."/>
            <person name="Fang D."/>
            <person name="Wang B."/>
            <person name="Ming Y."/>
            <person name="Chen Y."/>
            <person name="Zheng Y."/>
            <person name="Kuraku S."/>
            <person name="Pignatelli M."/>
            <person name="Herrero J."/>
            <person name="Beal K."/>
            <person name="Nozawa M."/>
            <person name="Li Q."/>
            <person name="Wang J."/>
            <person name="Zhang H."/>
            <person name="Yu L."/>
            <person name="Shigenobu S."/>
            <person name="Wang J."/>
            <person name="Liu J."/>
            <person name="Flicek P."/>
            <person name="Searle S."/>
            <person name="Wang J."/>
            <person name="Kuratani S."/>
            <person name="Yin Y."/>
            <person name="Aken B."/>
            <person name="Zhang G."/>
            <person name="Irie N."/>
        </authorList>
    </citation>
    <scope>NUCLEOTIDE SEQUENCE [LARGE SCALE GENOMIC DNA]</scope>
</reference>
<accession>M7B6V2</accession>